<dbReference type="AlphaFoldDB" id="A0A0A1SXR0"/>
<protein>
    <submittedName>
        <fullName evidence="2">Uncharacterized protein</fullName>
    </submittedName>
</protein>
<feature type="region of interest" description="Disordered" evidence="1">
    <location>
        <begin position="1"/>
        <end position="88"/>
    </location>
</feature>
<feature type="region of interest" description="Disordered" evidence="1">
    <location>
        <begin position="198"/>
        <end position="235"/>
    </location>
</feature>
<proteinExistence type="predicted"/>
<dbReference type="Proteomes" id="UP000039046">
    <property type="component" value="Unassembled WGS sequence"/>
</dbReference>
<keyword evidence="3" id="KW-1185">Reference proteome</keyword>
<evidence type="ECO:0000256" key="1">
    <source>
        <dbReference type="SAM" id="MobiDB-lite"/>
    </source>
</evidence>
<dbReference type="OrthoDB" id="5403157at2759"/>
<feature type="compositionally biased region" description="Low complexity" evidence="1">
    <location>
        <begin position="29"/>
        <end position="39"/>
    </location>
</feature>
<accession>A0A0A1SXR0</accession>
<gene>
    <name evidence="2" type="ORF">VHEMI05362</name>
</gene>
<dbReference type="HOGENOM" id="CLU_041827_0_0_1"/>
<sequence>MSSTFARSLNKAPAYLSPCRRPTLGRTLSNSSDFSVSSSRSDDRGDIATSNPSTPALETLELHRCPNNRTTRAPSPGYAASPQPSSSRPIAIEIPKIKKNSAASIYTPPEPVSGRGELPGGYFPLHEDPTTRVHHPHPFRPDVNPFKTKAHSTMPGEYSTASYRPTSPNMRPKQATVSSYMPAGFHDQPLPLGKYYPSNYEQRDDSFQTQHKHKSNPRAALVRQDSSTYPPRDVDSRQRMLQYQRDMVAQAAMVLNHTMKNKSSLQDSAFHHVSIPDIRLGSGSAYKPLSPRLDPLGSPGPVTPMELEAGGSYLDKRIVTTEFGKENLAPNTATFSPRSL</sequence>
<feature type="compositionally biased region" description="Polar residues" evidence="1">
    <location>
        <begin position="159"/>
        <end position="174"/>
    </location>
</feature>
<evidence type="ECO:0000313" key="2">
    <source>
        <dbReference type="EMBL" id="CEJ89521.1"/>
    </source>
</evidence>
<reference evidence="2 3" key="1">
    <citation type="journal article" date="2015" name="Genome Announc.">
        <title>Draft Genome Sequence and Gene Annotation of the Entomopathogenic Fungus Verticillium hemipterigenum.</title>
        <authorList>
            <person name="Horn F."/>
            <person name="Habel A."/>
            <person name="Scharf D.H."/>
            <person name="Dworschak J."/>
            <person name="Brakhage A.A."/>
            <person name="Guthke R."/>
            <person name="Hertweck C."/>
            <person name="Linde J."/>
        </authorList>
    </citation>
    <scope>NUCLEOTIDE SEQUENCE [LARGE SCALE GENOMIC DNA]</scope>
</reference>
<name>A0A0A1SXR0_9HYPO</name>
<dbReference type="EMBL" id="CDHN01000002">
    <property type="protein sequence ID" value="CEJ89521.1"/>
    <property type="molecule type" value="Genomic_DNA"/>
</dbReference>
<feature type="region of interest" description="Disordered" evidence="1">
    <location>
        <begin position="149"/>
        <end position="174"/>
    </location>
</feature>
<dbReference type="STRING" id="1531966.A0A0A1SXR0"/>
<organism evidence="2 3">
    <name type="scientific">[Torrubiella] hemipterigena</name>
    <dbReference type="NCBI Taxonomy" id="1531966"/>
    <lineage>
        <taxon>Eukaryota</taxon>
        <taxon>Fungi</taxon>
        <taxon>Dikarya</taxon>
        <taxon>Ascomycota</taxon>
        <taxon>Pezizomycotina</taxon>
        <taxon>Sordariomycetes</taxon>
        <taxon>Hypocreomycetidae</taxon>
        <taxon>Hypocreales</taxon>
        <taxon>Clavicipitaceae</taxon>
        <taxon>Clavicipitaceae incertae sedis</taxon>
        <taxon>'Torrubiella' clade</taxon>
    </lineage>
</organism>
<evidence type="ECO:0000313" key="3">
    <source>
        <dbReference type="Proteomes" id="UP000039046"/>
    </source>
</evidence>